<feature type="region of interest" description="Disordered" evidence="1">
    <location>
        <begin position="144"/>
        <end position="178"/>
    </location>
</feature>
<evidence type="ECO:0000256" key="1">
    <source>
        <dbReference type="SAM" id="MobiDB-lite"/>
    </source>
</evidence>
<dbReference type="Proteomes" id="UP001652580">
    <property type="component" value="Chromosome 3"/>
</dbReference>
<accession>A0ABM3TDK1</accession>
<gene>
    <name evidence="3" type="primary">LOC130707700</name>
</gene>
<evidence type="ECO:0000313" key="3">
    <source>
        <dbReference type="RefSeq" id="XP_057400171.1"/>
    </source>
</evidence>
<reference evidence="3" key="1">
    <citation type="submission" date="2025-08" db="UniProtKB">
        <authorList>
            <consortium name="RefSeq"/>
        </authorList>
    </citation>
    <scope>IDENTIFICATION</scope>
</reference>
<protein>
    <submittedName>
        <fullName evidence="3">Uncharacterized protein LOC130707700 isoform X2</fullName>
    </submittedName>
</protein>
<sequence length="206" mass="21182">MVTRLAEDERSDRSPWPEFLLLAVSGWSPMSCTIRQVSLGGHRFAATPRFKEELGGGLCVLSETEGLGAGGAEPQACGGHPPLFILTFPPLRPTWGARSARTVCNSTSGSCRVSPQLSSGLGRRPLLSPGSRITTCVFEGGASAGLQAGGQGPDSAPPGRPAFASPVPSVGGGENPPALTLHRAGYTATPGLLLGLRSLRATVPED</sequence>
<keyword evidence="2" id="KW-1185">Reference proteome</keyword>
<evidence type="ECO:0000313" key="2">
    <source>
        <dbReference type="Proteomes" id="UP001652580"/>
    </source>
</evidence>
<organism evidence="2 3">
    <name type="scientific">Balaenoptera acutorostrata</name>
    <name type="common">Common minke whale</name>
    <name type="synonym">Balaena rostrata</name>
    <dbReference type="NCBI Taxonomy" id="9767"/>
    <lineage>
        <taxon>Eukaryota</taxon>
        <taxon>Metazoa</taxon>
        <taxon>Chordata</taxon>
        <taxon>Craniata</taxon>
        <taxon>Vertebrata</taxon>
        <taxon>Euteleostomi</taxon>
        <taxon>Mammalia</taxon>
        <taxon>Eutheria</taxon>
        <taxon>Laurasiatheria</taxon>
        <taxon>Artiodactyla</taxon>
        <taxon>Whippomorpha</taxon>
        <taxon>Cetacea</taxon>
        <taxon>Mysticeti</taxon>
        <taxon>Balaenopteridae</taxon>
        <taxon>Balaenoptera</taxon>
    </lineage>
</organism>
<dbReference type="RefSeq" id="XP_057400171.1">
    <property type="nucleotide sequence ID" value="XM_057544188.1"/>
</dbReference>
<name>A0ABM3TDK1_BALAC</name>
<dbReference type="GeneID" id="130707700"/>
<proteinExistence type="predicted"/>